<proteinExistence type="predicted"/>
<accession>A0A212JR85</accession>
<organism evidence="2">
    <name type="scientific">uncultured Alphaproteobacteria bacterium</name>
    <dbReference type="NCBI Taxonomy" id="91750"/>
    <lineage>
        <taxon>Bacteria</taxon>
        <taxon>Pseudomonadati</taxon>
        <taxon>Pseudomonadota</taxon>
        <taxon>Alphaproteobacteria</taxon>
        <taxon>environmental samples</taxon>
    </lineage>
</organism>
<name>A0A212JR85_9PROT</name>
<feature type="domain" description="YjiS-like" evidence="1">
    <location>
        <begin position="27"/>
        <end position="60"/>
    </location>
</feature>
<dbReference type="InterPro" id="IPR009506">
    <property type="entry name" value="YjiS-like"/>
</dbReference>
<protein>
    <recommendedName>
        <fullName evidence="1">YjiS-like domain-containing protein</fullName>
    </recommendedName>
</protein>
<dbReference type="Pfam" id="PF06568">
    <property type="entry name" value="YjiS-like"/>
    <property type="match status" value="1"/>
</dbReference>
<evidence type="ECO:0000259" key="1">
    <source>
        <dbReference type="Pfam" id="PF06568"/>
    </source>
</evidence>
<dbReference type="AlphaFoldDB" id="A0A212JR85"/>
<sequence>MAKAPATAFRHGSLEAVWTEVMMRYVETLGTWERRAEQRRDLAELDDRALRDIGRSRAEAAEEAAKPFWRA</sequence>
<dbReference type="EMBL" id="FLUO01000001">
    <property type="protein sequence ID" value="SBW01940.1"/>
    <property type="molecule type" value="Genomic_DNA"/>
</dbReference>
<gene>
    <name evidence="2" type="ORF">KL86APRO_11512</name>
</gene>
<evidence type="ECO:0000313" key="2">
    <source>
        <dbReference type="EMBL" id="SBW01940.1"/>
    </source>
</evidence>
<reference evidence="2" key="1">
    <citation type="submission" date="2016-04" db="EMBL/GenBank/DDBJ databases">
        <authorList>
            <person name="Evans L.H."/>
            <person name="Alamgir A."/>
            <person name="Owens N."/>
            <person name="Weber N.D."/>
            <person name="Virtaneva K."/>
            <person name="Barbian K."/>
            <person name="Babar A."/>
            <person name="Rosenke K."/>
        </authorList>
    </citation>
    <scope>NUCLEOTIDE SEQUENCE</scope>
    <source>
        <strain evidence="2">86</strain>
    </source>
</reference>